<dbReference type="InterPro" id="IPR020103">
    <property type="entry name" value="PsdUridine_synth_cat_dom_sf"/>
</dbReference>
<evidence type="ECO:0000256" key="5">
    <source>
        <dbReference type="ARBA" id="ARBA00041420"/>
    </source>
</evidence>
<dbReference type="EC" id="5.4.99.21" evidence="3"/>
<dbReference type="SMART" id="SM00363">
    <property type="entry name" value="S4"/>
    <property type="match status" value="1"/>
</dbReference>
<keyword evidence="13" id="KW-1185">Reference proteome</keyword>
<evidence type="ECO:0000313" key="12">
    <source>
        <dbReference type="EMBL" id="MEZ2738084.1"/>
    </source>
</evidence>
<evidence type="ECO:0000256" key="6">
    <source>
        <dbReference type="ARBA" id="ARBA00041697"/>
    </source>
</evidence>
<comment type="caution">
    <text evidence="12">The sequence shown here is derived from an EMBL/GenBank/DDBJ whole genome shotgun (WGS) entry which is preliminary data.</text>
</comment>
<name>A0ABV4I8A9_9BURK</name>
<dbReference type="Proteomes" id="UP001567350">
    <property type="component" value="Unassembled WGS sequence"/>
</dbReference>
<comment type="catalytic activity">
    <reaction evidence="2">
        <text>uridine(2604) in 23S rRNA = pseudouridine(2604) in 23S rRNA</text>
        <dbReference type="Rhea" id="RHEA:38875"/>
        <dbReference type="Rhea" id="RHEA-COMP:10093"/>
        <dbReference type="Rhea" id="RHEA-COMP:10094"/>
        <dbReference type="ChEBI" id="CHEBI:65314"/>
        <dbReference type="ChEBI" id="CHEBI:65315"/>
        <dbReference type="EC" id="5.4.99.21"/>
    </reaction>
</comment>
<gene>
    <name evidence="12" type="ORF">ACBP88_01225</name>
</gene>
<evidence type="ECO:0000256" key="3">
    <source>
        <dbReference type="ARBA" id="ARBA00038922"/>
    </source>
</evidence>
<evidence type="ECO:0000256" key="2">
    <source>
        <dbReference type="ARBA" id="ARBA00036535"/>
    </source>
</evidence>
<dbReference type="InterPro" id="IPR002942">
    <property type="entry name" value="S4_RNA-bd"/>
</dbReference>
<evidence type="ECO:0000256" key="8">
    <source>
        <dbReference type="ARBA" id="ARBA00042890"/>
    </source>
</evidence>
<keyword evidence="10" id="KW-0694">RNA-binding</keyword>
<accession>A0ABV4I8A9</accession>
<dbReference type="InterPro" id="IPR036986">
    <property type="entry name" value="S4_RNA-bd_sf"/>
</dbReference>
<sequence>MSPTEHPKNNDNSVRLSKRLAEQLACSRAEAELYIENGAVQIDGVTVEHPGARVLPQQVITVAAGAKAEHVPPVTILLHKPAGYSVQAAGKLNALDLLTPENWHQGDTPAPIRMLQKHFQNLECLEPLPVPASGLTVLTQDRRIARKLTDDALYIEQECIGHVQGSLDAEGLECLCNGTAIAGKRLPRTKVSWQSDNRLRFALKGIFPEEIDAMCRGVGLKLVGLKRLRVGRISMAKLDEGQWRYLMPWERF</sequence>
<dbReference type="CDD" id="cd00165">
    <property type="entry name" value="S4"/>
    <property type="match status" value="1"/>
</dbReference>
<evidence type="ECO:0000256" key="10">
    <source>
        <dbReference type="PROSITE-ProRule" id="PRU00182"/>
    </source>
</evidence>
<evidence type="ECO:0000313" key="13">
    <source>
        <dbReference type="Proteomes" id="UP001567350"/>
    </source>
</evidence>
<dbReference type="PANTHER" id="PTHR47683">
    <property type="entry name" value="PSEUDOURIDINE SYNTHASE FAMILY PROTEIN-RELATED"/>
    <property type="match status" value="1"/>
</dbReference>
<evidence type="ECO:0000256" key="9">
    <source>
        <dbReference type="ARBA" id="ARBA00043147"/>
    </source>
</evidence>
<dbReference type="Gene3D" id="3.10.290.10">
    <property type="entry name" value="RNA-binding S4 domain"/>
    <property type="match status" value="1"/>
</dbReference>
<reference evidence="12 13" key="1">
    <citation type="submission" date="2024-08" db="EMBL/GenBank/DDBJ databases">
        <authorList>
            <person name="Feng Z."/>
            <person name="Ronholm J."/>
        </authorList>
    </citation>
    <scope>NUCLEOTIDE SEQUENCE [LARGE SCALE GENOMIC DNA]</scope>
    <source>
        <strain evidence="12 13">4-AB0-8</strain>
    </source>
</reference>
<evidence type="ECO:0000256" key="4">
    <source>
        <dbReference type="ARBA" id="ARBA00039989"/>
    </source>
</evidence>
<feature type="domain" description="RNA-binding S4" evidence="11">
    <location>
        <begin position="14"/>
        <end position="77"/>
    </location>
</feature>
<dbReference type="RefSeq" id="WP_370889985.1">
    <property type="nucleotide sequence ID" value="NZ_JBGJLR010000001.1"/>
</dbReference>
<dbReference type="EMBL" id="JBGJLR010000001">
    <property type="protein sequence ID" value="MEZ2738084.1"/>
    <property type="molecule type" value="Genomic_DNA"/>
</dbReference>
<dbReference type="SUPFAM" id="SSF55174">
    <property type="entry name" value="Alpha-L RNA-binding motif"/>
    <property type="match status" value="1"/>
</dbReference>
<dbReference type="Pfam" id="PF01479">
    <property type="entry name" value="S4"/>
    <property type="match status" value="1"/>
</dbReference>
<dbReference type="PROSITE" id="PS50889">
    <property type="entry name" value="S4"/>
    <property type="match status" value="1"/>
</dbReference>
<dbReference type="PANTHER" id="PTHR47683:SF2">
    <property type="entry name" value="RNA-BINDING S4 DOMAIN-CONTAINING PROTEIN"/>
    <property type="match status" value="1"/>
</dbReference>
<evidence type="ECO:0000256" key="7">
    <source>
        <dbReference type="ARBA" id="ARBA00042843"/>
    </source>
</evidence>
<organism evidence="12 13">
    <name type="scientific">Comamonas jiangduensis</name>
    <dbReference type="NCBI Taxonomy" id="1194168"/>
    <lineage>
        <taxon>Bacteria</taxon>
        <taxon>Pseudomonadati</taxon>
        <taxon>Pseudomonadota</taxon>
        <taxon>Betaproteobacteria</taxon>
        <taxon>Burkholderiales</taxon>
        <taxon>Comamonadaceae</taxon>
        <taxon>Comamonas</taxon>
    </lineage>
</organism>
<comment type="catalytic activity">
    <reaction evidence="1">
        <text>uridine(35) in tRNA(Tyr) = pseudouridine(35) in tRNA(Tyr)</text>
        <dbReference type="Rhea" id="RHEA:60556"/>
        <dbReference type="Rhea" id="RHEA-COMP:15607"/>
        <dbReference type="Rhea" id="RHEA-COMP:15608"/>
        <dbReference type="ChEBI" id="CHEBI:65314"/>
        <dbReference type="ChEBI" id="CHEBI:65315"/>
    </reaction>
</comment>
<evidence type="ECO:0000259" key="11">
    <source>
        <dbReference type="SMART" id="SM00363"/>
    </source>
</evidence>
<proteinExistence type="predicted"/>
<dbReference type="InterPro" id="IPR050343">
    <property type="entry name" value="RsuA_PseudoU_synthase"/>
</dbReference>
<dbReference type="Gene3D" id="3.30.2350.10">
    <property type="entry name" value="Pseudouridine synthase"/>
    <property type="match status" value="1"/>
</dbReference>
<dbReference type="SUPFAM" id="SSF55120">
    <property type="entry name" value="Pseudouridine synthase"/>
    <property type="match status" value="1"/>
</dbReference>
<protein>
    <recommendedName>
        <fullName evidence="4">Dual-specificity RNA pseudouridine synthase RluF</fullName>
        <ecNumber evidence="3">5.4.99.21</ecNumber>
    </recommendedName>
    <alternativeName>
        <fullName evidence="6">23S rRNA pseudouridine(2604) synthase</fullName>
    </alternativeName>
    <alternativeName>
        <fullName evidence="8">Ribosomal large subunit pseudouridine synthase F</fullName>
    </alternativeName>
    <alternativeName>
        <fullName evidence="7">rRNA pseudouridylate synthase F</fullName>
    </alternativeName>
    <alternativeName>
        <fullName evidence="9">rRNA-uridine isomerase F</fullName>
    </alternativeName>
    <alternativeName>
        <fullName evidence="5">tRNA(Tyr) pseudouridine(35) synthase</fullName>
    </alternativeName>
</protein>
<evidence type="ECO:0000256" key="1">
    <source>
        <dbReference type="ARBA" id="ARBA00036390"/>
    </source>
</evidence>